<proteinExistence type="predicted"/>
<evidence type="ECO:0000313" key="2">
    <source>
        <dbReference type="EMBL" id="ROL53722.1"/>
    </source>
</evidence>
<feature type="domain" description="COMM" evidence="1">
    <location>
        <begin position="78"/>
        <end position="147"/>
    </location>
</feature>
<dbReference type="Proteomes" id="UP000281406">
    <property type="component" value="Unassembled WGS sequence"/>
</dbReference>
<dbReference type="PROSITE" id="PS51269">
    <property type="entry name" value="COMM"/>
    <property type="match status" value="1"/>
</dbReference>
<gene>
    <name evidence="2" type="ORF">DPX16_2443</name>
</gene>
<keyword evidence="3" id="KW-1185">Reference proteome</keyword>
<dbReference type="EMBL" id="RJVU01007774">
    <property type="protein sequence ID" value="ROL53722.1"/>
    <property type="molecule type" value="Genomic_DNA"/>
</dbReference>
<dbReference type="InterPro" id="IPR017920">
    <property type="entry name" value="COMM"/>
</dbReference>
<dbReference type="InterPro" id="IPR037361">
    <property type="entry name" value="COMMD10"/>
</dbReference>
<sequence>MLQSALSMEKQTLQLLLETVSFILEQAVYHSVKPAALKQQLENISVASEKAEVFSQVWASAGPDVVEKIRHGIFALKKLDHVGWQLNLQMARSDQSRLKAPHAVLNLGLRTEDDAEGSVTEEQKLFVEFSLLILRQQQIKTVIKHLV</sequence>
<protein>
    <submittedName>
        <fullName evidence="2">COMM domain-containing protein 10</fullName>
    </submittedName>
</protein>
<comment type="caution">
    <text evidence="2">The sequence shown here is derived from an EMBL/GenBank/DDBJ whole genome shotgun (WGS) entry which is preliminary data.</text>
</comment>
<dbReference type="PANTHER" id="PTHR12333">
    <property type="entry name" value="COMM DOMAIN CONTAINING PROTEIN 10"/>
    <property type="match status" value="1"/>
</dbReference>
<name>A0A3N0Z614_ANAGA</name>
<reference evidence="2 3" key="1">
    <citation type="submission" date="2018-10" db="EMBL/GenBank/DDBJ databases">
        <title>Genome assembly for a Yunnan-Guizhou Plateau 3E fish, Anabarilius grahami (Regan), and its evolutionary and genetic applications.</title>
        <authorList>
            <person name="Jiang W."/>
        </authorList>
    </citation>
    <scope>NUCLEOTIDE SEQUENCE [LARGE SCALE GENOMIC DNA]</scope>
    <source>
        <strain evidence="2">AG-KIZ</strain>
        <tissue evidence="2">Muscle</tissue>
    </source>
</reference>
<evidence type="ECO:0000259" key="1">
    <source>
        <dbReference type="PROSITE" id="PS51269"/>
    </source>
</evidence>
<dbReference type="Pfam" id="PF21672">
    <property type="entry name" value="COMM_HN"/>
    <property type="match status" value="1"/>
</dbReference>
<evidence type="ECO:0000313" key="3">
    <source>
        <dbReference type="Proteomes" id="UP000281406"/>
    </source>
</evidence>
<dbReference type="AlphaFoldDB" id="A0A3N0Z614"/>
<dbReference type="OrthoDB" id="77522at2759"/>
<dbReference type="Pfam" id="PF07258">
    <property type="entry name" value="COMM_domain"/>
    <property type="match status" value="1"/>
</dbReference>
<dbReference type="PANTHER" id="PTHR12333:SF0">
    <property type="entry name" value="COMM DOMAIN-CONTAINING PROTEIN 10"/>
    <property type="match status" value="1"/>
</dbReference>
<accession>A0A3N0Z614</accession>
<organism evidence="2 3">
    <name type="scientific">Anabarilius grahami</name>
    <name type="common">Kanglang fish</name>
    <name type="synonym">Barilius grahami</name>
    <dbReference type="NCBI Taxonomy" id="495550"/>
    <lineage>
        <taxon>Eukaryota</taxon>
        <taxon>Metazoa</taxon>
        <taxon>Chordata</taxon>
        <taxon>Craniata</taxon>
        <taxon>Vertebrata</taxon>
        <taxon>Euteleostomi</taxon>
        <taxon>Actinopterygii</taxon>
        <taxon>Neopterygii</taxon>
        <taxon>Teleostei</taxon>
        <taxon>Ostariophysi</taxon>
        <taxon>Cypriniformes</taxon>
        <taxon>Xenocyprididae</taxon>
        <taxon>Xenocypridinae</taxon>
        <taxon>Xenocypridinae incertae sedis</taxon>
        <taxon>Anabarilius</taxon>
    </lineage>
</organism>